<feature type="region of interest" description="Disordered" evidence="1">
    <location>
        <begin position="1"/>
        <end position="33"/>
    </location>
</feature>
<name>A0A484BYA0_DRONA</name>
<accession>A0A484BYA0</accession>
<feature type="region of interest" description="Disordered" evidence="1">
    <location>
        <begin position="62"/>
        <end position="81"/>
    </location>
</feature>
<protein>
    <submittedName>
        <fullName evidence="2">Uncharacterized protein</fullName>
    </submittedName>
</protein>
<evidence type="ECO:0000313" key="3">
    <source>
        <dbReference type="Proteomes" id="UP000295192"/>
    </source>
</evidence>
<feature type="compositionally biased region" description="Polar residues" evidence="1">
    <location>
        <begin position="1"/>
        <end position="10"/>
    </location>
</feature>
<evidence type="ECO:0000256" key="1">
    <source>
        <dbReference type="SAM" id="MobiDB-lite"/>
    </source>
</evidence>
<gene>
    <name evidence="2" type="ORF">AWZ03_001078</name>
</gene>
<proteinExistence type="predicted"/>
<comment type="caution">
    <text evidence="2">The sequence shown here is derived from an EMBL/GenBank/DDBJ whole genome shotgun (WGS) entry which is preliminary data.</text>
</comment>
<organism evidence="2 3">
    <name type="scientific">Drosophila navojoa</name>
    <name type="common">Fruit fly</name>
    <dbReference type="NCBI Taxonomy" id="7232"/>
    <lineage>
        <taxon>Eukaryota</taxon>
        <taxon>Metazoa</taxon>
        <taxon>Ecdysozoa</taxon>
        <taxon>Arthropoda</taxon>
        <taxon>Hexapoda</taxon>
        <taxon>Insecta</taxon>
        <taxon>Pterygota</taxon>
        <taxon>Neoptera</taxon>
        <taxon>Endopterygota</taxon>
        <taxon>Diptera</taxon>
        <taxon>Brachycera</taxon>
        <taxon>Muscomorpha</taxon>
        <taxon>Ephydroidea</taxon>
        <taxon>Drosophilidae</taxon>
        <taxon>Drosophila</taxon>
    </lineage>
</organism>
<feature type="compositionally biased region" description="Basic residues" evidence="1">
    <location>
        <begin position="16"/>
        <end position="25"/>
    </location>
</feature>
<evidence type="ECO:0000313" key="2">
    <source>
        <dbReference type="EMBL" id="TDG52845.1"/>
    </source>
</evidence>
<dbReference type="EMBL" id="LSRL02000003">
    <property type="protein sequence ID" value="TDG52845.1"/>
    <property type="molecule type" value="Genomic_DNA"/>
</dbReference>
<dbReference type="Proteomes" id="UP000295192">
    <property type="component" value="Unassembled WGS sequence"/>
</dbReference>
<reference evidence="2 3" key="1">
    <citation type="journal article" date="2019" name="J. Hered.">
        <title>An Improved Genome Assembly for Drosophila navojoa, the Basal Species in the mojavensis Cluster.</title>
        <authorList>
            <person name="Vanderlinde T."/>
            <person name="Dupim E.G."/>
            <person name="Nazario-Yepiz N.O."/>
            <person name="Carvalho A.B."/>
        </authorList>
    </citation>
    <scope>NUCLEOTIDE SEQUENCE [LARGE SCALE GENOMIC DNA]</scope>
    <source>
        <strain evidence="2">Navoj_Jal97</strain>
        <tissue evidence="2">Whole organism</tissue>
    </source>
</reference>
<keyword evidence="3" id="KW-1185">Reference proteome</keyword>
<dbReference type="AlphaFoldDB" id="A0A484BYA0"/>
<sequence>MTATRSQASNEEMAKRSRSRSRSYRPQHGQTDTALLTRAVGWLGLGWQSTQIAQTPQVFAEDVTHTSGSGCRQQAAGGKQP</sequence>